<organism evidence="1 2">
    <name type="scientific">Acetobacter aceti</name>
    <dbReference type="NCBI Taxonomy" id="435"/>
    <lineage>
        <taxon>Bacteria</taxon>
        <taxon>Pseudomonadati</taxon>
        <taxon>Pseudomonadota</taxon>
        <taxon>Alphaproteobacteria</taxon>
        <taxon>Acetobacterales</taxon>
        <taxon>Acetobacteraceae</taxon>
        <taxon>Acetobacter</taxon>
        <taxon>Acetobacter subgen. Acetobacter</taxon>
    </lineage>
</organism>
<accession>A0A1U9KE06</accession>
<dbReference type="OrthoDB" id="7225629at2"/>
<dbReference type="RefSeq" id="WP_077812051.1">
    <property type="nucleotide sequence ID" value="NZ_CP014692.1"/>
</dbReference>
<gene>
    <name evidence="1" type="ORF">A0U92_03665</name>
</gene>
<dbReference type="EMBL" id="CP014692">
    <property type="protein sequence ID" value="AQS84016.1"/>
    <property type="molecule type" value="Genomic_DNA"/>
</dbReference>
<sequence length="61" mass="6252">MTIQNYAVYRTSVSGSEAAGYVVNAIVWDGVTSYSPGDGLALVADPDGKYPVGSTYAASTS</sequence>
<protein>
    <submittedName>
        <fullName evidence="1">Uncharacterized protein</fullName>
    </submittedName>
</protein>
<keyword evidence="2" id="KW-1185">Reference proteome</keyword>
<dbReference type="KEGG" id="aace:A0U92_03665"/>
<evidence type="ECO:0000313" key="2">
    <source>
        <dbReference type="Proteomes" id="UP000188937"/>
    </source>
</evidence>
<reference evidence="1 2" key="1">
    <citation type="submission" date="2016-03" db="EMBL/GenBank/DDBJ databases">
        <title>Acetic acid bacteria sequencing.</title>
        <authorList>
            <person name="Brandt J."/>
            <person name="Jakob F."/>
            <person name="Vogel R.F."/>
        </authorList>
    </citation>
    <scope>NUCLEOTIDE SEQUENCE [LARGE SCALE GENOMIC DNA]</scope>
    <source>
        <strain evidence="1 2">TMW2.1153</strain>
    </source>
</reference>
<name>A0A1U9KE06_ACEAC</name>
<dbReference type="AlphaFoldDB" id="A0A1U9KE06"/>
<dbReference type="Proteomes" id="UP000188937">
    <property type="component" value="Chromosome"/>
</dbReference>
<proteinExistence type="predicted"/>
<dbReference type="STRING" id="435.A0U92_03665"/>
<evidence type="ECO:0000313" key="1">
    <source>
        <dbReference type="EMBL" id="AQS84016.1"/>
    </source>
</evidence>